<evidence type="ECO:0008006" key="4">
    <source>
        <dbReference type="Google" id="ProtNLM"/>
    </source>
</evidence>
<sequence length="107" mass="11232">MASLTLSTLGSSIGTLKLSGVSPKRVNPSHGSMPVIKASMAEESESNTSQRRSVMLALAATAMCSAMAPLQQVALAAEGDFKRGTPEAKKYYAPVCVTMPTARICRK</sequence>
<dbReference type="STRING" id="13333.U5D0E6"/>
<dbReference type="Proteomes" id="UP000017836">
    <property type="component" value="Unassembled WGS sequence"/>
</dbReference>
<dbReference type="AlphaFoldDB" id="U5D0E6"/>
<feature type="region of interest" description="Disordered" evidence="1">
    <location>
        <begin position="1"/>
        <end position="32"/>
    </location>
</feature>
<dbReference type="OrthoDB" id="686716at2759"/>
<organism evidence="2 3">
    <name type="scientific">Amborella trichopoda</name>
    <dbReference type="NCBI Taxonomy" id="13333"/>
    <lineage>
        <taxon>Eukaryota</taxon>
        <taxon>Viridiplantae</taxon>
        <taxon>Streptophyta</taxon>
        <taxon>Embryophyta</taxon>
        <taxon>Tracheophyta</taxon>
        <taxon>Spermatophyta</taxon>
        <taxon>Magnoliopsida</taxon>
        <taxon>Amborellales</taxon>
        <taxon>Amborellaceae</taxon>
        <taxon>Amborella</taxon>
    </lineage>
</organism>
<dbReference type="PANTHER" id="PTHR34940:SF4">
    <property type="entry name" value="OS02G0581100 PROTEIN"/>
    <property type="match status" value="1"/>
</dbReference>
<dbReference type="EMBL" id="KI392518">
    <property type="protein sequence ID" value="ERN14867.1"/>
    <property type="molecule type" value="Genomic_DNA"/>
</dbReference>
<feature type="compositionally biased region" description="Low complexity" evidence="1">
    <location>
        <begin position="1"/>
        <end position="20"/>
    </location>
</feature>
<proteinExistence type="predicted"/>
<dbReference type="Gramene" id="ERN14867">
    <property type="protein sequence ID" value="ERN14867"/>
    <property type="gene ID" value="AMTR_s00032p00148610"/>
</dbReference>
<dbReference type="OMA" id="NDNMKEN"/>
<dbReference type="PANTHER" id="PTHR34940">
    <property type="entry name" value="PHOTOSYSTEM II 5 KDA PROTEIN, CHLOROPLASTIC"/>
    <property type="match status" value="1"/>
</dbReference>
<evidence type="ECO:0000313" key="3">
    <source>
        <dbReference type="Proteomes" id="UP000017836"/>
    </source>
</evidence>
<evidence type="ECO:0000313" key="2">
    <source>
        <dbReference type="EMBL" id="ERN14867.1"/>
    </source>
</evidence>
<accession>U5D0E6</accession>
<dbReference type="KEGG" id="atr:18443144"/>
<dbReference type="InterPro" id="IPR040296">
    <property type="entry name" value="PSBT"/>
</dbReference>
<protein>
    <recommendedName>
        <fullName evidence="4">Photosystem II 5 kDa protein, chloroplastic</fullName>
    </recommendedName>
</protein>
<dbReference type="eggNOG" id="ENOG502S9YJ">
    <property type="taxonomic scope" value="Eukaryota"/>
</dbReference>
<name>U5D0E6_AMBTC</name>
<reference evidence="3" key="1">
    <citation type="journal article" date="2013" name="Science">
        <title>The Amborella genome and the evolution of flowering plants.</title>
        <authorList>
            <consortium name="Amborella Genome Project"/>
        </authorList>
    </citation>
    <scope>NUCLEOTIDE SEQUENCE [LARGE SCALE GENOMIC DNA]</scope>
</reference>
<evidence type="ECO:0000256" key="1">
    <source>
        <dbReference type="SAM" id="MobiDB-lite"/>
    </source>
</evidence>
<gene>
    <name evidence="2" type="ORF">AMTR_s00032p00148610</name>
</gene>
<keyword evidence="3" id="KW-1185">Reference proteome</keyword>
<dbReference type="HOGENOM" id="CLU_145081_1_0_1"/>